<evidence type="ECO:0000256" key="2">
    <source>
        <dbReference type="SAM" id="Phobius"/>
    </source>
</evidence>
<proteinExistence type="predicted"/>
<feature type="region of interest" description="Disordered" evidence="1">
    <location>
        <begin position="1"/>
        <end position="48"/>
    </location>
</feature>
<organism evidence="3 4">
    <name type="scientific">Solanum tuberosum</name>
    <name type="common">Potato</name>
    <dbReference type="NCBI Taxonomy" id="4113"/>
    <lineage>
        <taxon>Eukaryota</taxon>
        <taxon>Viridiplantae</taxon>
        <taxon>Streptophyta</taxon>
        <taxon>Embryophyta</taxon>
        <taxon>Tracheophyta</taxon>
        <taxon>Spermatophyta</taxon>
        <taxon>Magnoliopsida</taxon>
        <taxon>eudicotyledons</taxon>
        <taxon>Gunneridae</taxon>
        <taxon>Pentapetalae</taxon>
        <taxon>asterids</taxon>
        <taxon>lamiids</taxon>
        <taxon>Solanales</taxon>
        <taxon>Solanaceae</taxon>
        <taxon>Solanoideae</taxon>
        <taxon>Solaneae</taxon>
        <taxon>Solanum</taxon>
    </lineage>
</organism>
<dbReference type="EnsemblPlants" id="PGSC0003DMT400037636">
    <property type="protein sequence ID" value="PGSC0003DMT400037636"/>
    <property type="gene ID" value="PGSC0003DMG401014514"/>
</dbReference>
<reference evidence="4" key="1">
    <citation type="journal article" date="2011" name="Nature">
        <title>Genome sequence and analysis of the tuber crop potato.</title>
        <authorList>
            <consortium name="The Potato Genome Sequencing Consortium"/>
        </authorList>
    </citation>
    <scope>NUCLEOTIDE SEQUENCE [LARGE SCALE GENOMIC DNA]</scope>
    <source>
        <strain evidence="4">cv. DM1-3 516 R44</strain>
    </source>
</reference>
<dbReference type="HOGENOM" id="CLU_1565632_0_0_1"/>
<sequence length="171" mass="18136">MHPHSPFPSPSSEAKNGITSRAIPKPPPTVINFTHSPLPPSPSSPNASLKPIIKPIDDKIALHPPPRRPIYTHPLPKLLPKLTLPPPPVTALMFPVNGSSAPVSRDETSSIKVQSPLSSASIGSVIGISVGVTGAFFIVAIILFVCCRNKLKCGKLRDRESPLPKGKAFSV</sequence>
<keyword evidence="2" id="KW-1133">Transmembrane helix</keyword>
<keyword evidence="2" id="KW-0472">Membrane</keyword>
<name>M1B5M8_SOLTU</name>
<dbReference type="PaxDb" id="4113-PGSC0003DMT400037636"/>
<keyword evidence="4" id="KW-1185">Reference proteome</keyword>
<dbReference type="Proteomes" id="UP000011115">
    <property type="component" value="Unassembled WGS sequence"/>
</dbReference>
<dbReference type="eggNOG" id="KOG1187">
    <property type="taxonomic scope" value="Eukaryota"/>
</dbReference>
<evidence type="ECO:0000313" key="4">
    <source>
        <dbReference type="Proteomes" id="UP000011115"/>
    </source>
</evidence>
<accession>M1B5M8</accession>
<evidence type="ECO:0000313" key="3">
    <source>
        <dbReference type="EnsemblPlants" id="PGSC0003DMT400037636"/>
    </source>
</evidence>
<evidence type="ECO:0000256" key="1">
    <source>
        <dbReference type="SAM" id="MobiDB-lite"/>
    </source>
</evidence>
<dbReference type="AlphaFoldDB" id="M1B5M8"/>
<feature type="transmembrane region" description="Helical" evidence="2">
    <location>
        <begin position="122"/>
        <end position="147"/>
    </location>
</feature>
<protein>
    <submittedName>
        <fullName evidence="3">Proline-rich receptor kinase PERK1</fullName>
    </submittedName>
</protein>
<dbReference type="InParanoid" id="M1B5M8"/>
<reference evidence="3" key="2">
    <citation type="submission" date="2015-06" db="UniProtKB">
        <authorList>
            <consortium name="EnsemblPlants"/>
        </authorList>
    </citation>
    <scope>IDENTIFICATION</scope>
    <source>
        <strain evidence="3">DM1-3 516 R44</strain>
    </source>
</reference>
<dbReference type="Gramene" id="PGSC0003DMT400037636">
    <property type="protein sequence ID" value="PGSC0003DMT400037636"/>
    <property type="gene ID" value="PGSC0003DMG401014514"/>
</dbReference>
<keyword evidence="2" id="KW-0812">Transmembrane</keyword>